<dbReference type="Gene3D" id="3.40.190.10">
    <property type="entry name" value="Periplasmic binding protein-like II"/>
    <property type="match status" value="2"/>
</dbReference>
<comment type="caution">
    <text evidence="2">The sequence shown here is derived from an EMBL/GenBank/DDBJ whole genome shotgun (WGS) entry which is preliminary data.</text>
</comment>
<evidence type="ECO:0000313" key="2">
    <source>
        <dbReference type="EMBL" id="GAN54829.1"/>
    </source>
</evidence>
<dbReference type="STRING" id="1231623.Tasa_031_047"/>
<dbReference type="SUPFAM" id="SSF53850">
    <property type="entry name" value="Periplasmic binding protein-like II"/>
    <property type="match status" value="1"/>
</dbReference>
<keyword evidence="3" id="KW-1185">Reference proteome</keyword>
<dbReference type="RefSeq" id="WP_206742560.1">
    <property type="nucleotide sequence ID" value="NZ_BALE01000031.1"/>
</dbReference>
<dbReference type="PANTHER" id="PTHR31528">
    <property type="entry name" value="4-AMINO-5-HYDROXYMETHYL-2-METHYLPYRIMIDINE PHOSPHATE SYNTHASE THI11-RELATED"/>
    <property type="match status" value="1"/>
</dbReference>
<dbReference type="GO" id="GO:0009228">
    <property type="term" value="P:thiamine biosynthetic process"/>
    <property type="evidence" value="ECO:0007669"/>
    <property type="project" value="InterPro"/>
</dbReference>
<name>A0A0D6MMC9_9PROT</name>
<sequence length="325" mass="35082">MPAPARRLTRRTLLGTAAAGMAIRTPRARAATSPLRLQGIWTNDPESIGYFIGIDEGDYARVGVDLAYLPGGPELIPEGSLLGGRSDIAMLSMINAAQAVYRKGADFRIVGAQYQKNPDAVISLAQSRINGPADLKGRTVACPPLSLLTFRALLRHAGIAADAVRIVPYTFDPTPLINGEIDAIVDYMTSLPWVIENTGGKPAHYFMISDAGLPLYSNVLVTTGDTLAARRHEIEALLSVSRTTWTRNFQDPTVYPKRYAQTWFRRSGLSLAALVAQNRAQQPLMSGRHGYFALAPEDVAQNIATLRLLGLPATSALFDPSLLAG</sequence>
<dbReference type="PANTHER" id="PTHR31528:SF3">
    <property type="entry name" value="THIAMINE BIOSYNTHESIS PROTEIN HI_0357-RELATED"/>
    <property type="match status" value="1"/>
</dbReference>
<dbReference type="InterPro" id="IPR027939">
    <property type="entry name" value="NMT1/THI5"/>
</dbReference>
<feature type="domain" description="SsuA/THI5-like" evidence="1">
    <location>
        <begin position="45"/>
        <end position="252"/>
    </location>
</feature>
<evidence type="ECO:0000313" key="3">
    <source>
        <dbReference type="Proteomes" id="UP000032679"/>
    </source>
</evidence>
<protein>
    <submittedName>
        <fullName evidence="2">NMT1/THI5 like domain-containing protein</fullName>
    </submittedName>
</protein>
<dbReference type="AlphaFoldDB" id="A0A0D6MMC9"/>
<reference evidence="2 3" key="1">
    <citation type="submission" date="2012-10" db="EMBL/GenBank/DDBJ databases">
        <title>Genome sequencing of Tanticharoenia sakaeratensis NBRC 103193.</title>
        <authorList>
            <person name="Azuma Y."/>
            <person name="Hadano H."/>
            <person name="Hirakawa H."/>
            <person name="Matsushita K."/>
        </authorList>
    </citation>
    <scope>NUCLEOTIDE SEQUENCE [LARGE SCALE GENOMIC DNA]</scope>
    <source>
        <strain evidence="2 3">NBRC 103193</strain>
    </source>
</reference>
<gene>
    <name evidence="2" type="ORF">Tasa_031_047</name>
</gene>
<dbReference type="Proteomes" id="UP000032679">
    <property type="component" value="Unassembled WGS sequence"/>
</dbReference>
<accession>A0A0D6MMC9</accession>
<evidence type="ECO:0000259" key="1">
    <source>
        <dbReference type="Pfam" id="PF09084"/>
    </source>
</evidence>
<dbReference type="EMBL" id="BALE01000031">
    <property type="protein sequence ID" value="GAN54829.1"/>
    <property type="molecule type" value="Genomic_DNA"/>
</dbReference>
<dbReference type="Pfam" id="PF09084">
    <property type="entry name" value="NMT1"/>
    <property type="match status" value="1"/>
</dbReference>
<dbReference type="InterPro" id="IPR015168">
    <property type="entry name" value="SsuA/THI5"/>
</dbReference>
<organism evidence="2 3">
    <name type="scientific">Tanticharoenia sakaeratensis NBRC 103193</name>
    <dbReference type="NCBI Taxonomy" id="1231623"/>
    <lineage>
        <taxon>Bacteria</taxon>
        <taxon>Pseudomonadati</taxon>
        <taxon>Pseudomonadota</taxon>
        <taxon>Alphaproteobacteria</taxon>
        <taxon>Acetobacterales</taxon>
        <taxon>Acetobacteraceae</taxon>
        <taxon>Tanticharoenia</taxon>
    </lineage>
</organism>
<proteinExistence type="predicted"/>